<dbReference type="OrthoDB" id="2448079at2759"/>
<protein>
    <recommendedName>
        <fullName evidence="4">Helitron helicase-like domain-containing protein</fullName>
    </recommendedName>
</protein>
<feature type="compositionally biased region" description="Polar residues" evidence="1">
    <location>
        <begin position="215"/>
        <end position="231"/>
    </location>
</feature>
<feature type="compositionally biased region" description="Basic residues" evidence="1">
    <location>
        <begin position="261"/>
        <end position="271"/>
    </location>
</feature>
<evidence type="ECO:0008006" key="4">
    <source>
        <dbReference type="Google" id="ProtNLM"/>
    </source>
</evidence>
<feature type="region of interest" description="Disordered" evidence="1">
    <location>
        <begin position="215"/>
        <end position="274"/>
    </location>
</feature>
<name>A0A2U1PJE4_ARTAN</name>
<evidence type="ECO:0000256" key="1">
    <source>
        <dbReference type="SAM" id="MobiDB-lite"/>
    </source>
</evidence>
<gene>
    <name evidence="2" type="ORF">CTI12_AA146080</name>
</gene>
<dbReference type="PANTHER" id="PTHR45786">
    <property type="entry name" value="DNA BINDING PROTEIN-LIKE"/>
    <property type="match status" value="1"/>
</dbReference>
<accession>A0A2U1PJE4</accession>
<evidence type="ECO:0000313" key="2">
    <source>
        <dbReference type="EMBL" id="PWA85880.1"/>
    </source>
</evidence>
<evidence type="ECO:0000313" key="3">
    <source>
        <dbReference type="Proteomes" id="UP000245207"/>
    </source>
</evidence>
<reference evidence="2 3" key="1">
    <citation type="journal article" date="2018" name="Mol. Plant">
        <title>The genome of Artemisia annua provides insight into the evolution of Asteraceae family and artemisinin biosynthesis.</title>
        <authorList>
            <person name="Shen Q."/>
            <person name="Zhang L."/>
            <person name="Liao Z."/>
            <person name="Wang S."/>
            <person name="Yan T."/>
            <person name="Shi P."/>
            <person name="Liu M."/>
            <person name="Fu X."/>
            <person name="Pan Q."/>
            <person name="Wang Y."/>
            <person name="Lv Z."/>
            <person name="Lu X."/>
            <person name="Zhang F."/>
            <person name="Jiang W."/>
            <person name="Ma Y."/>
            <person name="Chen M."/>
            <person name="Hao X."/>
            <person name="Li L."/>
            <person name="Tang Y."/>
            <person name="Lv G."/>
            <person name="Zhou Y."/>
            <person name="Sun X."/>
            <person name="Brodelius P.E."/>
            <person name="Rose J.K.C."/>
            <person name="Tang K."/>
        </authorList>
    </citation>
    <scope>NUCLEOTIDE SEQUENCE [LARGE SCALE GENOMIC DNA]</scope>
    <source>
        <strain evidence="3">cv. Huhao1</strain>
        <tissue evidence="2">Leaf</tissue>
    </source>
</reference>
<dbReference type="Proteomes" id="UP000245207">
    <property type="component" value="Unassembled WGS sequence"/>
</dbReference>
<dbReference type="EMBL" id="PKPP01001078">
    <property type="protein sequence ID" value="PWA85880.1"/>
    <property type="molecule type" value="Genomic_DNA"/>
</dbReference>
<feature type="compositionally biased region" description="Polar residues" evidence="1">
    <location>
        <begin position="238"/>
        <end position="257"/>
    </location>
</feature>
<dbReference type="AlphaFoldDB" id="A0A2U1PJE4"/>
<keyword evidence="3" id="KW-1185">Reference proteome</keyword>
<sequence>MVLDLCNMKTKKRAIRRVTCMPSLEPVDLCHFAQEKESAILDLESETMVSAIGSVDGPLDSLSKRLCKDRLATSQVSTGSDSVQQANTESRKEGDTFNVDYQCRHTNPVFLEQPFQSILHVADGEAAKGSGRDFECYTAAGPPVQITDECSVQQRQPRGTSNLDVPATFIDKGKRKMYEVSNENQFVPYRPNSTLSSETNDAEVIPGCVAGPCTSQTASPSSNEAPQTSATIPPPCNANVQTDAQGQRSQVTMRSLSNNRRGPRNRGRRARQGPMDTYIHVGRCDQICRHCNARFWYDERVSTSTRNRVDYNKCCNDGKHFQISGQGLRLDIVESLIELLDEHNELVQLFRTARDKMAESDVPEFKVRLFGVVGSRQHELPTGDSIGAIVFDGGPHVGTEFDVIVEQHDHRLLQAFIVRPSQKNDDEDVLSIRAT</sequence>
<proteinExistence type="predicted"/>
<comment type="caution">
    <text evidence="2">The sequence shown here is derived from an EMBL/GenBank/DDBJ whole genome shotgun (WGS) entry which is preliminary data.</text>
</comment>
<organism evidence="2 3">
    <name type="scientific">Artemisia annua</name>
    <name type="common">Sweet wormwood</name>
    <dbReference type="NCBI Taxonomy" id="35608"/>
    <lineage>
        <taxon>Eukaryota</taxon>
        <taxon>Viridiplantae</taxon>
        <taxon>Streptophyta</taxon>
        <taxon>Embryophyta</taxon>
        <taxon>Tracheophyta</taxon>
        <taxon>Spermatophyta</taxon>
        <taxon>Magnoliopsida</taxon>
        <taxon>eudicotyledons</taxon>
        <taxon>Gunneridae</taxon>
        <taxon>Pentapetalae</taxon>
        <taxon>asterids</taxon>
        <taxon>campanulids</taxon>
        <taxon>Asterales</taxon>
        <taxon>Asteraceae</taxon>
        <taxon>Asteroideae</taxon>
        <taxon>Anthemideae</taxon>
        <taxon>Artemisiinae</taxon>
        <taxon>Artemisia</taxon>
    </lineage>
</organism>
<dbReference type="PANTHER" id="PTHR45786:SF74">
    <property type="entry name" value="ATP-DEPENDENT DNA HELICASE"/>
    <property type="match status" value="1"/>
</dbReference>